<reference evidence="9 10" key="1">
    <citation type="submission" date="2020-08" db="EMBL/GenBank/DDBJ databases">
        <title>Genomic Encyclopedia of Type Strains, Phase IV (KMG-IV): sequencing the most valuable type-strain genomes for metagenomic binning, comparative biology and taxonomic classification.</title>
        <authorList>
            <person name="Goeker M."/>
        </authorList>
    </citation>
    <scope>NUCLEOTIDE SEQUENCE [LARGE SCALE GENOMIC DNA]</scope>
    <source>
        <strain evidence="9 10">DSM 2461</strain>
    </source>
</reference>
<feature type="transmembrane region" description="Helical" evidence="7">
    <location>
        <begin position="12"/>
        <end position="31"/>
    </location>
</feature>
<dbReference type="InterPro" id="IPR000731">
    <property type="entry name" value="SSD"/>
</dbReference>
<dbReference type="InterPro" id="IPR036837">
    <property type="entry name" value="Cation_efflux_CTD_sf"/>
</dbReference>
<dbReference type="SUPFAM" id="SSF160240">
    <property type="entry name" value="Cation efflux protein cytoplasmic domain-like"/>
    <property type="match status" value="1"/>
</dbReference>
<dbReference type="PANTHER" id="PTHR43840">
    <property type="entry name" value="MITOCHONDRIAL METAL TRANSPORTER 1-RELATED"/>
    <property type="match status" value="1"/>
</dbReference>
<keyword evidence="6 7" id="KW-0472">Membrane</keyword>
<name>A0A841R834_9SPIO</name>
<evidence type="ECO:0000313" key="10">
    <source>
        <dbReference type="Proteomes" id="UP000587760"/>
    </source>
</evidence>
<evidence type="ECO:0000256" key="4">
    <source>
        <dbReference type="ARBA" id="ARBA00022692"/>
    </source>
</evidence>
<comment type="subcellular location">
    <subcellularLocation>
        <location evidence="1">Membrane</location>
        <topology evidence="1">Multi-pass membrane protein</topology>
    </subcellularLocation>
</comment>
<dbReference type="InterPro" id="IPR027470">
    <property type="entry name" value="Cation_efflux_CTD"/>
</dbReference>
<dbReference type="SUPFAM" id="SSF161111">
    <property type="entry name" value="Cation efflux protein transmembrane domain-like"/>
    <property type="match status" value="1"/>
</dbReference>
<dbReference type="PROSITE" id="PS50156">
    <property type="entry name" value="SSD"/>
    <property type="match status" value="1"/>
</dbReference>
<evidence type="ECO:0000256" key="3">
    <source>
        <dbReference type="ARBA" id="ARBA00022448"/>
    </source>
</evidence>
<dbReference type="Pfam" id="PF16916">
    <property type="entry name" value="ZT_dimer"/>
    <property type="match status" value="1"/>
</dbReference>
<keyword evidence="4 7" id="KW-0812">Transmembrane</keyword>
<dbReference type="GO" id="GO:0015341">
    <property type="term" value="F:zinc efflux antiporter activity"/>
    <property type="evidence" value="ECO:0007669"/>
    <property type="project" value="TreeGrafter"/>
</dbReference>
<sequence>MNKETIYIRRIALAAFFLNLVLASVKAWLAYTSGSSAIRASVIDSTADCVASLAVFLGILISTRKTSRFPLGLYKIENLISVIVSIFIFIAGYEIVRSLFLGMSPGEAHVGLIEVIIMSLSTLIVFLFGRYTLSRGRKNGSPTLIAEGKHRLVDTASSLIVVISTLLSYMGLTAVFGISIDKVAAAAVLVFIIRAGWELLTDGMKVLLDASIEPELLEQASEIIVKHGSVISLKSLMGRNAGRFRFLQAAVTLRERDLPAAHKVADELEAEIHKAIPRVERIIIHYEPEEKEHYCHAAPVLRESDRESGMFGDIEQFSFLFLKKGQDPRITDFVSDDADRRDNLGHSEVKQKGIVTAEWLAEQKVDCLWLEGENLSKGAEHALKNKGIEIKFFMNLREDMTD</sequence>
<gene>
    <name evidence="9" type="ORF">HNR50_003124</name>
</gene>
<feature type="transmembrane region" description="Helical" evidence="7">
    <location>
        <begin position="152"/>
        <end position="170"/>
    </location>
</feature>
<dbReference type="PANTHER" id="PTHR43840:SF15">
    <property type="entry name" value="MITOCHONDRIAL METAL TRANSPORTER 1-RELATED"/>
    <property type="match status" value="1"/>
</dbReference>
<dbReference type="GO" id="GO:0015093">
    <property type="term" value="F:ferrous iron transmembrane transporter activity"/>
    <property type="evidence" value="ECO:0007669"/>
    <property type="project" value="TreeGrafter"/>
</dbReference>
<organism evidence="9 10">
    <name type="scientific">Spirochaeta isovalerica</name>
    <dbReference type="NCBI Taxonomy" id="150"/>
    <lineage>
        <taxon>Bacteria</taxon>
        <taxon>Pseudomonadati</taxon>
        <taxon>Spirochaetota</taxon>
        <taxon>Spirochaetia</taxon>
        <taxon>Spirochaetales</taxon>
        <taxon>Spirochaetaceae</taxon>
        <taxon>Spirochaeta</taxon>
    </lineage>
</organism>
<dbReference type="InterPro" id="IPR027469">
    <property type="entry name" value="Cation_efflux_TMD_sf"/>
</dbReference>
<evidence type="ECO:0000259" key="8">
    <source>
        <dbReference type="PROSITE" id="PS50156"/>
    </source>
</evidence>
<keyword evidence="5 7" id="KW-1133">Transmembrane helix</keyword>
<dbReference type="Gene3D" id="1.20.1510.10">
    <property type="entry name" value="Cation efflux protein transmembrane domain"/>
    <property type="match status" value="1"/>
</dbReference>
<evidence type="ECO:0000256" key="1">
    <source>
        <dbReference type="ARBA" id="ARBA00004141"/>
    </source>
</evidence>
<feature type="transmembrane region" description="Helical" evidence="7">
    <location>
        <begin position="37"/>
        <end position="61"/>
    </location>
</feature>
<accession>A0A841R834</accession>
<evidence type="ECO:0000313" key="9">
    <source>
        <dbReference type="EMBL" id="MBB6481444.1"/>
    </source>
</evidence>
<dbReference type="InterPro" id="IPR050291">
    <property type="entry name" value="CDF_Transporter"/>
</dbReference>
<comment type="similarity">
    <text evidence="2">Belongs to the cation diffusion facilitator (CDF) transporter (TC 2.A.4) family.</text>
</comment>
<evidence type="ECO:0000256" key="2">
    <source>
        <dbReference type="ARBA" id="ARBA00008114"/>
    </source>
</evidence>
<dbReference type="RefSeq" id="WP_184747690.1">
    <property type="nucleotide sequence ID" value="NZ_JACHGJ010000006.1"/>
</dbReference>
<keyword evidence="10" id="KW-1185">Reference proteome</keyword>
<feature type="domain" description="SSD" evidence="8">
    <location>
        <begin position="114"/>
        <end position="236"/>
    </location>
</feature>
<dbReference type="Proteomes" id="UP000587760">
    <property type="component" value="Unassembled WGS sequence"/>
</dbReference>
<proteinExistence type="inferred from homology"/>
<dbReference type="InterPro" id="IPR058533">
    <property type="entry name" value="Cation_efflux_TM"/>
</dbReference>
<keyword evidence="3" id="KW-0813">Transport</keyword>
<feature type="transmembrane region" description="Helical" evidence="7">
    <location>
        <begin position="108"/>
        <end position="131"/>
    </location>
</feature>
<dbReference type="EMBL" id="JACHGJ010000006">
    <property type="protein sequence ID" value="MBB6481444.1"/>
    <property type="molecule type" value="Genomic_DNA"/>
</dbReference>
<evidence type="ECO:0000256" key="5">
    <source>
        <dbReference type="ARBA" id="ARBA00022989"/>
    </source>
</evidence>
<dbReference type="GO" id="GO:0006882">
    <property type="term" value="P:intracellular zinc ion homeostasis"/>
    <property type="evidence" value="ECO:0007669"/>
    <property type="project" value="TreeGrafter"/>
</dbReference>
<dbReference type="Pfam" id="PF01545">
    <property type="entry name" value="Cation_efflux"/>
    <property type="match status" value="1"/>
</dbReference>
<dbReference type="GO" id="GO:0015086">
    <property type="term" value="F:cadmium ion transmembrane transporter activity"/>
    <property type="evidence" value="ECO:0007669"/>
    <property type="project" value="TreeGrafter"/>
</dbReference>
<dbReference type="InterPro" id="IPR002524">
    <property type="entry name" value="Cation_efflux"/>
</dbReference>
<evidence type="ECO:0000256" key="6">
    <source>
        <dbReference type="ARBA" id="ARBA00023136"/>
    </source>
</evidence>
<protein>
    <submittedName>
        <fullName evidence="9">Cation diffusion facilitator family transporter</fullName>
    </submittedName>
</protein>
<feature type="transmembrane region" description="Helical" evidence="7">
    <location>
        <begin position="73"/>
        <end position="96"/>
    </location>
</feature>
<dbReference type="Gene3D" id="3.30.70.1350">
    <property type="entry name" value="Cation efflux protein, cytoplasmic domain"/>
    <property type="match status" value="1"/>
</dbReference>
<dbReference type="AlphaFoldDB" id="A0A841R834"/>
<comment type="caution">
    <text evidence="9">The sequence shown here is derived from an EMBL/GenBank/DDBJ whole genome shotgun (WGS) entry which is preliminary data.</text>
</comment>
<dbReference type="GO" id="GO:0005886">
    <property type="term" value="C:plasma membrane"/>
    <property type="evidence" value="ECO:0007669"/>
    <property type="project" value="TreeGrafter"/>
</dbReference>
<dbReference type="NCBIfam" id="TIGR01297">
    <property type="entry name" value="CDF"/>
    <property type="match status" value="1"/>
</dbReference>
<evidence type="ECO:0000256" key="7">
    <source>
        <dbReference type="SAM" id="Phobius"/>
    </source>
</evidence>